<dbReference type="AlphaFoldDB" id="A0AAQ3UJP1"/>
<name>A0AAQ3UJP1_PASNO</name>
<feature type="compositionally biased region" description="Pro residues" evidence="1">
    <location>
        <begin position="14"/>
        <end position="27"/>
    </location>
</feature>
<protein>
    <submittedName>
        <fullName evidence="2">Uncharacterized protein</fullName>
    </submittedName>
</protein>
<dbReference type="EMBL" id="CP144753">
    <property type="protein sequence ID" value="WVZ92944.1"/>
    <property type="molecule type" value="Genomic_DNA"/>
</dbReference>
<evidence type="ECO:0000256" key="1">
    <source>
        <dbReference type="SAM" id="MobiDB-lite"/>
    </source>
</evidence>
<feature type="region of interest" description="Disordered" evidence="1">
    <location>
        <begin position="285"/>
        <end position="310"/>
    </location>
</feature>
<feature type="region of interest" description="Disordered" evidence="1">
    <location>
        <begin position="1"/>
        <end position="30"/>
    </location>
</feature>
<organism evidence="2 3">
    <name type="scientific">Paspalum notatum var. saurae</name>
    <dbReference type="NCBI Taxonomy" id="547442"/>
    <lineage>
        <taxon>Eukaryota</taxon>
        <taxon>Viridiplantae</taxon>
        <taxon>Streptophyta</taxon>
        <taxon>Embryophyta</taxon>
        <taxon>Tracheophyta</taxon>
        <taxon>Spermatophyta</taxon>
        <taxon>Magnoliopsida</taxon>
        <taxon>Liliopsida</taxon>
        <taxon>Poales</taxon>
        <taxon>Poaceae</taxon>
        <taxon>PACMAD clade</taxon>
        <taxon>Panicoideae</taxon>
        <taxon>Andropogonodae</taxon>
        <taxon>Paspaleae</taxon>
        <taxon>Paspalinae</taxon>
        <taxon>Paspalum</taxon>
    </lineage>
</organism>
<evidence type="ECO:0000313" key="3">
    <source>
        <dbReference type="Proteomes" id="UP001341281"/>
    </source>
</evidence>
<evidence type="ECO:0000313" key="2">
    <source>
        <dbReference type="EMBL" id="WVZ92944.1"/>
    </source>
</evidence>
<feature type="region of interest" description="Disordered" evidence="1">
    <location>
        <begin position="68"/>
        <end position="92"/>
    </location>
</feature>
<feature type="compositionally biased region" description="Low complexity" evidence="1">
    <location>
        <begin position="76"/>
        <end position="85"/>
    </location>
</feature>
<proteinExistence type="predicted"/>
<accession>A0AAQ3UJP1</accession>
<keyword evidence="3" id="KW-1185">Reference proteome</keyword>
<gene>
    <name evidence="2" type="ORF">U9M48_038974</name>
</gene>
<dbReference type="Proteomes" id="UP001341281">
    <property type="component" value="Chromosome 09"/>
</dbReference>
<sequence>MAAVELAAGGGDLRPPPPPDPASPAPDLPVLRRACSMVRPRRRRAARSHGASPSRRAYCEVPWRVPGAGSAPRPPRLGSGPLRPAARGGDGWRRLGSGTSAPCCRGLAAGGRASGAALLRADPLRRGCCGMSIHGPLLVTGLIGPLYRQAEARALRVPAGRVCTAAGGGYPPLHRQAKDCVPSRPAGRVSYLLLCRCLGRCRHFIRQPQAGPQIEVMLSCTLLFERGFRAQSASARSTIVVGWPWLLRAWRSLAKAAPIHVGDDDGDGHDNCRLNPLGGVVVKTSSATTTQRPPGENPVRRYRTSDDGHLRRHSPTCIAYPHASLRRSLIWPTLW</sequence>
<reference evidence="2 3" key="1">
    <citation type="submission" date="2024-02" db="EMBL/GenBank/DDBJ databases">
        <title>High-quality chromosome-scale genome assembly of Pensacola bahiagrass (Paspalum notatum Flugge var. saurae).</title>
        <authorList>
            <person name="Vega J.M."/>
            <person name="Podio M."/>
            <person name="Orjuela J."/>
            <person name="Siena L.A."/>
            <person name="Pessino S.C."/>
            <person name="Combes M.C."/>
            <person name="Mariac C."/>
            <person name="Albertini E."/>
            <person name="Pupilli F."/>
            <person name="Ortiz J.P.A."/>
            <person name="Leblanc O."/>
        </authorList>
    </citation>
    <scope>NUCLEOTIDE SEQUENCE [LARGE SCALE GENOMIC DNA]</scope>
    <source>
        <strain evidence="2">R1</strain>
        <tissue evidence="2">Leaf</tissue>
    </source>
</reference>